<evidence type="ECO:0000256" key="6">
    <source>
        <dbReference type="ARBA" id="ARBA00022840"/>
    </source>
</evidence>
<organism evidence="8 9">
    <name type="scientific">Sorangium cellulosum</name>
    <name type="common">Polyangium cellulosum</name>
    <dbReference type="NCBI Taxonomy" id="56"/>
    <lineage>
        <taxon>Bacteria</taxon>
        <taxon>Pseudomonadati</taxon>
        <taxon>Myxococcota</taxon>
        <taxon>Polyangia</taxon>
        <taxon>Polyangiales</taxon>
        <taxon>Polyangiaceae</taxon>
        <taxon>Sorangium</taxon>
    </lineage>
</organism>
<gene>
    <name evidence="8" type="primary">cpxA</name>
    <name evidence="8" type="ORF">SOCE26_010440</name>
</gene>
<dbReference type="Pfam" id="PF02518">
    <property type="entry name" value="HATPase_c"/>
    <property type="match status" value="1"/>
</dbReference>
<dbReference type="PRINTS" id="PR00344">
    <property type="entry name" value="BCTRLSENSOR"/>
</dbReference>
<evidence type="ECO:0000259" key="7">
    <source>
        <dbReference type="PROSITE" id="PS50109"/>
    </source>
</evidence>
<evidence type="ECO:0000313" key="9">
    <source>
        <dbReference type="Proteomes" id="UP000238348"/>
    </source>
</evidence>
<dbReference type="PANTHER" id="PTHR44936:SF10">
    <property type="entry name" value="SENSOR PROTEIN RSTB"/>
    <property type="match status" value="1"/>
</dbReference>
<dbReference type="InterPro" id="IPR004358">
    <property type="entry name" value="Sig_transdc_His_kin-like_C"/>
</dbReference>
<evidence type="ECO:0000256" key="4">
    <source>
        <dbReference type="ARBA" id="ARBA00022741"/>
    </source>
</evidence>
<reference evidence="8 9" key="1">
    <citation type="submission" date="2015-09" db="EMBL/GenBank/DDBJ databases">
        <title>Sorangium comparison.</title>
        <authorList>
            <person name="Zaburannyi N."/>
            <person name="Bunk B."/>
            <person name="Overmann J."/>
            <person name="Mueller R."/>
        </authorList>
    </citation>
    <scope>NUCLEOTIDE SEQUENCE [LARGE SCALE GENOMIC DNA]</scope>
    <source>
        <strain evidence="8 9">So ce26</strain>
    </source>
</reference>
<dbReference type="InterPro" id="IPR005467">
    <property type="entry name" value="His_kinase_dom"/>
</dbReference>
<evidence type="ECO:0000256" key="3">
    <source>
        <dbReference type="ARBA" id="ARBA00022679"/>
    </source>
</evidence>
<dbReference type="AlphaFoldDB" id="A0A2L0EK46"/>
<evidence type="ECO:0000313" key="8">
    <source>
        <dbReference type="EMBL" id="AUX39649.1"/>
    </source>
</evidence>
<dbReference type="Gene3D" id="3.30.565.10">
    <property type="entry name" value="Histidine kinase-like ATPase, C-terminal domain"/>
    <property type="match status" value="1"/>
</dbReference>
<protein>
    <recommendedName>
        <fullName evidence="2">histidine kinase</fullName>
        <ecNumber evidence="2">2.7.13.3</ecNumber>
    </recommendedName>
</protein>
<dbReference type="InterPro" id="IPR036890">
    <property type="entry name" value="HATPase_C_sf"/>
</dbReference>
<proteinExistence type="predicted"/>
<dbReference type="EMBL" id="CP012673">
    <property type="protein sequence ID" value="AUX39649.1"/>
    <property type="molecule type" value="Genomic_DNA"/>
</dbReference>
<evidence type="ECO:0000256" key="1">
    <source>
        <dbReference type="ARBA" id="ARBA00000085"/>
    </source>
</evidence>
<comment type="catalytic activity">
    <reaction evidence="1">
        <text>ATP + protein L-histidine = ADP + protein N-phospho-L-histidine.</text>
        <dbReference type="EC" id="2.7.13.3"/>
    </reaction>
</comment>
<dbReference type="InterPro" id="IPR003594">
    <property type="entry name" value="HATPase_dom"/>
</dbReference>
<dbReference type="GO" id="GO:0004673">
    <property type="term" value="F:protein histidine kinase activity"/>
    <property type="evidence" value="ECO:0007669"/>
    <property type="project" value="UniProtKB-EC"/>
</dbReference>
<dbReference type="PANTHER" id="PTHR44936">
    <property type="entry name" value="SENSOR PROTEIN CREC"/>
    <property type="match status" value="1"/>
</dbReference>
<keyword evidence="3 8" id="KW-0808">Transferase</keyword>
<keyword evidence="4" id="KW-0547">Nucleotide-binding</keyword>
<feature type="domain" description="Histidine kinase" evidence="7">
    <location>
        <begin position="32"/>
        <end position="240"/>
    </location>
</feature>
<sequence>MGEDRGTRSGMNSWDPLGAAEQAAVADEVLSVLRHDLRNRFAIVRNASFYIKRKVSREAVYRTDPRIEEFFGIIDEEVVAASARLDESIDAARLFTRRSARMSAADCVRRAAACARIGASGVRVELSVEDGDVEADPMELSVAVRCLIENAVESMQGGGVVQVHGTSNGVRYVIEVTDTGAAACAVDSEAILRPFYTTKPGHFGLGLNIARRVAQRYSGTLAVEPQARGTSAFIALPLAASPEAGDAGPEPAP</sequence>
<evidence type="ECO:0000256" key="2">
    <source>
        <dbReference type="ARBA" id="ARBA00012438"/>
    </source>
</evidence>
<dbReference type="SUPFAM" id="SSF55874">
    <property type="entry name" value="ATPase domain of HSP90 chaperone/DNA topoisomerase II/histidine kinase"/>
    <property type="match status" value="1"/>
</dbReference>
<dbReference type="GO" id="GO:0005524">
    <property type="term" value="F:ATP binding"/>
    <property type="evidence" value="ECO:0007669"/>
    <property type="project" value="UniProtKB-KW"/>
</dbReference>
<keyword evidence="6" id="KW-0067">ATP-binding</keyword>
<dbReference type="EC" id="2.7.13.3" evidence="2"/>
<keyword evidence="5 8" id="KW-0418">Kinase</keyword>
<dbReference type="PROSITE" id="PS50109">
    <property type="entry name" value="HIS_KIN"/>
    <property type="match status" value="1"/>
</dbReference>
<evidence type="ECO:0000256" key="5">
    <source>
        <dbReference type="ARBA" id="ARBA00022777"/>
    </source>
</evidence>
<dbReference type="InterPro" id="IPR050980">
    <property type="entry name" value="2C_sensor_his_kinase"/>
</dbReference>
<dbReference type="Proteomes" id="UP000238348">
    <property type="component" value="Chromosome"/>
</dbReference>
<name>A0A2L0EK46_SORCE</name>
<accession>A0A2L0EK46</accession>
<dbReference type="SMART" id="SM00387">
    <property type="entry name" value="HATPase_c"/>
    <property type="match status" value="1"/>
</dbReference>